<sequence length="60" mass="7139">MYGEKYQELGRPSWFRQRPVRLTNRKRGRLKTSREWINSQYSEVGRAGYMGKGLTRVCSL</sequence>
<protein>
    <submittedName>
        <fullName evidence="1">Uncharacterized protein</fullName>
    </submittedName>
</protein>
<evidence type="ECO:0000313" key="1">
    <source>
        <dbReference type="EMBL" id="TGE36047.1"/>
    </source>
</evidence>
<keyword evidence="2" id="KW-1185">Reference proteome</keyword>
<comment type="caution">
    <text evidence="1">The sequence shown here is derived from an EMBL/GenBank/DDBJ whole genome shotgun (WGS) entry which is preliminary data.</text>
</comment>
<gene>
    <name evidence="1" type="ORF">E4K67_21135</name>
</gene>
<reference evidence="1 2" key="1">
    <citation type="submission" date="2019-03" db="EMBL/GenBank/DDBJ databases">
        <title>Draft Genome Sequence of Desulfosporosinus fructosivorans Strain 63.6F, Isolated from Marine Sediment in the Baltic Sea.</title>
        <authorList>
            <person name="Hausmann B."/>
            <person name="Vandieken V."/>
            <person name="Pjevac P."/>
            <person name="Schreck K."/>
            <person name="Herbold C.W."/>
            <person name="Loy A."/>
        </authorList>
    </citation>
    <scope>NUCLEOTIDE SEQUENCE [LARGE SCALE GENOMIC DNA]</scope>
    <source>
        <strain evidence="1 2">63.6F</strain>
    </source>
</reference>
<dbReference type="AlphaFoldDB" id="A0A4Z0R224"/>
<dbReference type="EMBL" id="SPQQ01000009">
    <property type="protein sequence ID" value="TGE36047.1"/>
    <property type="molecule type" value="Genomic_DNA"/>
</dbReference>
<dbReference type="Proteomes" id="UP000298460">
    <property type="component" value="Unassembled WGS sequence"/>
</dbReference>
<organism evidence="1 2">
    <name type="scientific">Desulfosporosinus fructosivorans</name>
    <dbReference type="NCBI Taxonomy" id="2018669"/>
    <lineage>
        <taxon>Bacteria</taxon>
        <taxon>Bacillati</taxon>
        <taxon>Bacillota</taxon>
        <taxon>Clostridia</taxon>
        <taxon>Eubacteriales</taxon>
        <taxon>Desulfitobacteriaceae</taxon>
        <taxon>Desulfosporosinus</taxon>
    </lineage>
</organism>
<proteinExistence type="predicted"/>
<name>A0A4Z0R224_9FIRM</name>
<accession>A0A4Z0R224</accession>
<evidence type="ECO:0000313" key="2">
    <source>
        <dbReference type="Proteomes" id="UP000298460"/>
    </source>
</evidence>